<sequence length="113" mass="11818">MTLSLPRAERIAVLASALVYTALTFGAVTSPAPALADNGPYYTAQLAQPAEDSRVVAGGVAWACQGTTCVANKGPSRASRICRGLNREIGEIASFTANGEEMTEEKLDRCNGK</sequence>
<feature type="chain" id="PRO_5001699123" description="Secreted protein" evidence="1">
    <location>
        <begin position="37"/>
        <end position="113"/>
    </location>
</feature>
<dbReference type="Proteomes" id="UP000027647">
    <property type="component" value="Unassembled WGS sequence"/>
</dbReference>
<evidence type="ECO:0000313" key="2">
    <source>
        <dbReference type="EMBL" id="KEO88593.1"/>
    </source>
</evidence>
<comment type="caution">
    <text evidence="2">The sequence shown here is derived from an EMBL/GenBank/DDBJ whole genome shotgun (WGS) entry which is preliminary data.</text>
</comment>
<evidence type="ECO:0000313" key="3">
    <source>
        <dbReference type="Proteomes" id="UP000027647"/>
    </source>
</evidence>
<evidence type="ECO:0000256" key="1">
    <source>
        <dbReference type="SAM" id="SignalP"/>
    </source>
</evidence>
<organism evidence="2 3">
    <name type="scientific">Erythrobacter longus</name>
    <dbReference type="NCBI Taxonomy" id="1044"/>
    <lineage>
        <taxon>Bacteria</taxon>
        <taxon>Pseudomonadati</taxon>
        <taxon>Pseudomonadota</taxon>
        <taxon>Alphaproteobacteria</taxon>
        <taxon>Sphingomonadales</taxon>
        <taxon>Erythrobacteraceae</taxon>
        <taxon>Erythrobacter/Porphyrobacter group</taxon>
        <taxon>Erythrobacter</taxon>
    </lineage>
</organism>
<name>A0A074M9X1_ERYLO</name>
<dbReference type="InterPro" id="IPR058067">
    <property type="entry name" value="CC_3452-like"/>
</dbReference>
<dbReference type="eggNOG" id="ENOG50339TC">
    <property type="taxonomic scope" value="Bacteria"/>
</dbReference>
<dbReference type="AlphaFoldDB" id="A0A074M9X1"/>
<dbReference type="RefSeq" id="WP_034962147.1">
    <property type="nucleotide sequence ID" value="NZ_JMIW01000009.1"/>
</dbReference>
<dbReference type="EMBL" id="JMIW01000009">
    <property type="protein sequence ID" value="KEO88593.1"/>
    <property type="molecule type" value="Genomic_DNA"/>
</dbReference>
<dbReference type="InterPro" id="IPR058513">
    <property type="entry name" value="DUF8200"/>
</dbReference>
<accession>A0A074M9X1</accession>
<reference evidence="2 3" key="1">
    <citation type="submission" date="2014-04" db="EMBL/GenBank/DDBJ databases">
        <title>A comprehensive comparison of genomes of Erythrobacter spp. strains.</title>
        <authorList>
            <person name="Zheng Q."/>
        </authorList>
    </citation>
    <scope>NUCLEOTIDE SEQUENCE [LARGE SCALE GENOMIC DNA]</scope>
    <source>
        <strain evidence="2 3">DSM 6997</strain>
    </source>
</reference>
<proteinExistence type="predicted"/>
<dbReference type="OrthoDB" id="7594837at2"/>
<keyword evidence="3" id="KW-1185">Reference proteome</keyword>
<gene>
    <name evidence="2" type="ORF">EH31_16695</name>
</gene>
<dbReference type="NCBIfam" id="NF047636">
    <property type="entry name" value="CC_3452_fam"/>
    <property type="match status" value="1"/>
</dbReference>
<dbReference type="Pfam" id="PF26624">
    <property type="entry name" value="DUF8200"/>
    <property type="match status" value="1"/>
</dbReference>
<keyword evidence="1" id="KW-0732">Signal</keyword>
<protein>
    <recommendedName>
        <fullName evidence="4">Secreted protein</fullName>
    </recommendedName>
</protein>
<feature type="signal peptide" evidence="1">
    <location>
        <begin position="1"/>
        <end position="36"/>
    </location>
</feature>
<evidence type="ECO:0008006" key="4">
    <source>
        <dbReference type="Google" id="ProtNLM"/>
    </source>
</evidence>